<feature type="compositionally biased region" description="Basic and acidic residues" evidence="1">
    <location>
        <begin position="7"/>
        <end position="30"/>
    </location>
</feature>
<keyword evidence="3" id="KW-1185">Reference proteome</keyword>
<evidence type="ECO:0000313" key="3">
    <source>
        <dbReference type="Proteomes" id="UP000824120"/>
    </source>
</evidence>
<evidence type="ECO:0000313" key="2">
    <source>
        <dbReference type="EMBL" id="KAG5575691.1"/>
    </source>
</evidence>
<organism evidence="2 3">
    <name type="scientific">Solanum commersonii</name>
    <name type="common">Commerson's wild potato</name>
    <name type="synonym">Commerson's nightshade</name>
    <dbReference type="NCBI Taxonomy" id="4109"/>
    <lineage>
        <taxon>Eukaryota</taxon>
        <taxon>Viridiplantae</taxon>
        <taxon>Streptophyta</taxon>
        <taxon>Embryophyta</taxon>
        <taxon>Tracheophyta</taxon>
        <taxon>Spermatophyta</taxon>
        <taxon>Magnoliopsida</taxon>
        <taxon>eudicotyledons</taxon>
        <taxon>Gunneridae</taxon>
        <taxon>Pentapetalae</taxon>
        <taxon>asterids</taxon>
        <taxon>lamiids</taxon>
        <taxon>Solanales</taxon>
        <taxon>Solanaceae</taxon>
        <taxon>Solanoideae</taxon>
        <taxon>Solaneae</taxon>
        <taxon>Solanum</taxon>
    </lineage>
</organism>
<dbReference type="EMBL" id="JACXVP010000011">
    <property type="protein sequence ID" value="KAG5575691.1"/>
    <property type="molecule type" value="Genomic_DNA"/>
</dbReference>
<dbReference type="OrthoDB" id="10493551at2759"/>
<dbReference type="Proteomes" id="UP000824120">
    <property type="component" value="Chromosome 11"/>
</dbReference>
<feature type="region of interest" description="Disordered" evidence="1">
    <location>
        <begin position="1"/>
        <end position="67"/>
    </location>
</feature>
<accession>A0A9J5WIL5</accession>
<protein>
    <submittedName>
        <fullName evidence="2">Uncharacterized protein</fullName>
    </submittedName>
</protein>
<gene>
    <name evidence="2" type="ORF">H5410_055825</name>
</gene>
<dbReference type="AlphaFoldDB" id="A0A9J5WIL5"/>
<sequence length="124" mass="14388">MEIDGQNENKKTEQRNQEFDEKMEELDPNRGQKRKRQYEDKIGDNKEEEERRRRAAEKEKEKEKEELEERIRRAAEQGKRLLSICKNSGIAQNSGIALGIGNGMIDGMFRGGAQAFKLDTLMKS</sequence>
<comment type="caution">
    <text evidence="2">The sequence shown here is derived from an EMBL/GenBank/DDBJ whole genome shotgun (WGS) entry which is preliminary data.</text>
</comment>
<feature type="compositionally biased region" description="Basic and acidic residues" evidence="1">
    <location>
        <begin position="37"/>
        <end position="67"/>
    </location>
</feature>
<name>A0A9J5WIL5_SOLCO</name>
<proteinExistence type="predicted"/>
<evidence type="ECO:0000256" key="1">
    <source>
        <dbReference type="SAM" id="MobiDB-lite"/>
    </source>
</evidence>
<reference evidence="2 3" key="1">
    <citation type="submission" date="2020-09" db="EMBL/GenBank/DDBJ databases">
        <title>De no assembly of potato wild relative species, Solanum commersonii.</title>
        <authorList>
            <person name="Cho K."/>
        </authorList>
    </citation>
    <scope>NUCLEOTIDE SEQUENCE [LARGE SCALE GENOMIC DNA]</scope>
    <source>
        <strain evidence="2">LZ3.2</strain>
        <tissue evidence="2">Leaf</tissue>
    </source>
</reference>